<accession>A0A9P8FGL2</accession>
<evidence type="ECO:0000259" key="8">
    <source>
        <dbReference type="PROSITE" id="PS51294"/>
    </source>
</evidence>
<feature type="transmembrane region" description="Helical" evidence="6">
    <location>
        <begin position="287"/>
        <end position="306"/>
    </location>
</feature>
<dbReference type="Pfam" id="PF02104">
    <property type="entry name" value="SURF1"/>
    <property type="match status" value="1"/>
</dbReference>
<dbReference type="SMART" id="SM00717">
    <property type="entry name" value="SANT"/>
    <property type="match status" value="2"/>
</dbReference>
<gene>
    <name evidence="9" type="ORF">KCU98_g13592</name>
</gene>
<feature type="region of interest" description="Disordered" evidence="5">
    <location>
        <begin position="579"/>
        <end position="641"/>
    </location>
</feature>
<evidence type="ECO:0000256" key="6">
    <source>
        <dbReference type="SAM" id="Phobius"/>
    </source>
</evidence>
<reference evidence="9" key="1">
    <citation type="journal article" date="2021" name="J Fungi (Basel)">
        <title>Virulence traits and population genomics of the black yeast Aureobasidium melanogenum.</title>
        <authorList>
            <person name="Cernosa A."/>
            <person name="Sun X."/>
            <person name="Gostincar C."/>
            <person name="Fang C."/>
            <person name="Gunde-Cimerman N."/>
            <person name="Song Z."/>
        </authorList>
    </citation>
    <scope>NUCLEOTIDE SEQUENCE</scope>
    <source>
        <strain evidence="9">EXF-9298</strain>
    </source>
</reference>
<dbReference type="GO" id="GO:0005739">
    <property type="term" value="C:mitochondrion"/>
    <property type="evidence" value="ECO:0007669"/>
    <property type="project" value="TreeGrafter"/>
</dbReference>
<dbReference type="PROSITE" id="PS50090">
    <property type="entry name" value="MYB_LIKE"/>
    <property type="match status" value="2"/>
</dbReference>
<keyword evidence="3 6" id="KW-1133">Transmembrane helix</keyword>
<dbReference type="PROSITE" id="PS51294">
    <property type="entry name" value="HTH_MYB"/>
    <property type="match status" value="2"/>
</dbReference>
<comment type="subcellular location">
    <subcellularLocation>
        <location evidence="1">Membrane</location>
    </subcellularLocation>
</comment>
<name>A0A9P8FGL2_AURME</name>
<evidence type="ECO:0000256" key="2">
    <source>
        <dbReference type="ARBA" id="ARBA00022692"/>
    </source>
</evidence>
<evidence type="ECO:0000256" key="5">
    <source>
        <dbReference type="SAM" id="MobiDB-lite"/>
    </source>
</evidence>
<proteinExistence type="predicted"/>
<feature type="transmembrane region" description="Helical" evidence="6">
    <location>
        <begin position="74"/>
        <end position="93"/>
    </location>
</feature>
<evidence type="ECO:0000256" key="4">
    <source>
        <dbReference type="ARBA" id="ARBA00023136"/>
    </source>
</evidence>
<evidence type="ECO:0000256" key="3">
    <source>
        <dbReference type="ARBA" id="ARBA00022989"/>
    </source>
</evidence>
<dbReference type="InterPro" id="IPR045214">
    <property type="entry name" value="Surf1/Surf4"/>
</dbReference>
<dbReference type="Gene3D" id="1.10.10.60">
    <property type="entry name" value="Homeodomain-like"/>
    <property type="match status" value="1"/>
</dbReference>
<dbReference type="InterPro" id="IPR017930">
    <property type="entry name" value="Myb_dom"/>
</dbReference>
<reference evidence="9" key="2">
    <citation type="submission" date="2021-08" db="EMBL/GenBank/DDBJ databases">
        <authorList>
            <person name="Gostincar C."/>
            <person name="Sun X."/>
            <person name="Song Z."/>
            <person name="Gunde-Cimerman N."/>
        </authorList>
    </citation>
    <scope>NUCLEOTIDE SEQUENCE</scope>
    <source>
        <strain evidence="9">EXF-9298</strain>
    </source>
</reference>
<dbReference type="PANTHER" id="PTHR23427:SF2">
    <property type="entry name" value="SURFEIT LOCUS PROTEIN 1"/>
    <property type="match status" value="1"/>
</dbReference>
<keyword evidence="2 6" id="KW-0812">Transmembrane</keyword>
<feature type="domain" description="HTH myb-type" evidence="8">
    <location>
        <begin position="632"/>
        <end position="690"/>
    </location>
</feature>
<dbReference type="GO" id="GO:0033617">
    <property type="term" value="P:mitochondrial respiratory chain complex IV assembly"/>
    <property type="evidence" value="ECO:0007669"/>
    <property type="project" value="TreeGrafter"/>
</dbReference>
<evidence type="ECO:0000313" key="9">
    <source>
        <dbReference type="EMBL" id="KAG9971900.1"/>
    </source>
</evidence>
<feature type="region of interest" description="Disordered" evidence="5">
    <location>
        <begin position="486"/>
        <end position="506"/>
    </location>
</feature>
<keyword evidence="10" id="KW-1185">Reference proteome</keyword>
<feature type="domain" description="Myb-like" evidence="7">
    <location>
        <begin position="632"/>
        <end position="686"/>
    </location>
</feature>
<sequence length="830" mass="93466">MSLRPSPILRQLASLSSRPRIQPQTKPWICRQCQQSRPLLQRRSYASQPADDPSFTSIVDVQPQLVRVGGKKHGWGLLVLAVIPITAFALGSWQVQRLGWKTELIARFEDRLVRDPLPLPPSIDPAAIKDFDYRRVYATGKFRHDQEMLIGPRLLDGNDGYMVVTPLEREFEGYSGNTKILICRGWIPKDKANQRARPEGLPQGEVTVQGLLREPWKKNMFTPENKPEQGAFYFPDVQQMANLTGSQPVWIEETMKPDLVESYDREAKGIPIGRPAEVNLRNNHTQYIFTWYSLAAATSVMLWMVIKKPSSRAARRVRQSGQWPNPVEPSDLSHGIFDGSTRQLDRTTNEQLHPFLLGDRLRQRNDLGPDATRLARRSPHQSSATSLAAVLNDEDSPPRLGEYTSHRRDIDQAVFTLPKLPAKRHAKRHRVPPVLQGLHQPPPDAGLLPSISTEEAQVFLSTSRSSKPAPISVPTDDTNPAIIQQEPKASAEATQEPSEKRSRRNIWTEQETNDLLAGVSRFGIGNWKKILLCSDYQFNKRTAVDLKDRYHETISLFSVLGSCVYRFRVCRPDAYGGARKTRKAKRVSSEEAATTETFKRPKPAEKTAAESVAEVETQPKQAGSTEQTLWKAQRRPRRNFTDEEDEALLKGFREQGPSWVSICKDEAFREHGRTPTDLRDRLRTRFPEKYAQAGLASRPAVPKPAKRTRATREDPEQAAEPSQTTITQAATSKDSQPALPHDRLERTSSRTGPAYSLPLPSIGDDSLSTFGYPDDDEDADPIVLDRSIMDWANSNMTQLNRPSHPQVSDSLPFPGIDPLVTLKLPKPGFF</sequence>
<dbReference type="InterPro" id="IPR002994">
    <property type="entry name" value="Surf1/Shy1"/>
</dbReference>
<feature type="compositionally biased region" description="Polar residues" evidence="5">
    <location>
        <begin position="720"/>
        <end position="735"/>
    </location>
</feature>
<feature type="domain" description="Myb-like" evidence="7">
    <location>
        <begin position="499"/>
        <end position="554"/>
    </location>
</feature>
<dbReference type="InterPro" id="IPR009057">
    <property type="entry name" value="Homeodomain-like_sf"/>
</dbReference>
<feature type="compositionally biased region" description="Polar residues" evidence="5">
    <location>
        <begin position="618"/>
        <end position="630"/>
    </location>
</feature>
<evidence type="ECO:0000259" key="7">
    <source>
        <dbReference type="PROSITE" id="PS50090"/>
    </source>
</evidence>
<comment type="caution">
    <text evidence="9">The sequence shown here is derived from an EMBL/GenBank/DDBJ whole genome shotgun (WGS) entry which is preliminary data.</text>
</comment>
<dbReference type="InterPro" id="IPR001005">
    <property type="entry name" value="SANT/Myb"/>
</dbReference>
<feature type="region of interest" description="Disordered" evidence="5">
    <location>
        <begin position="371"/>
        <end position="407"/>
    </location>
</feature>
<feature type="non-terminal residue" evidence="9">
    <location>
        <position position="830"/>
    </location>
</feature>
<dbReference type="EMBL" id="JAHFXS010002527">
    <property type="protein sequence ID" value="KAG9971900.1"/>
    <property type="molecule type" value="Genomic_DNA"/>
</dbReference>
<keyword evidence="4 6" id="KW-0472">Membrane</keyword>
<dbReference type="AlphaFoldDB" id="A0A9P8FGL2"/>
<dbReference type="PANTHER" id="PTHR23427">
    <property type="entry name" value="SURFEIT LOCUS PROTEIN"/>
    <property type="match status" value="1"/>
</dbReference>
<dbReference type="CDD" id="cd06662">
    <property type="entry name" value="SURF1"/>
    <property type="match status" value="1"/>
</dbReference>
<feature type="domain" description="HTH myb-type" evidence="8">
    <location>
        <begin position="507"/>
        <end position="558"/>
    </location>
</feature>
<dbReference type="CDD" id="cd11660">
    <property type="entry name" value="SANT_TRF"/>
    <property type="match status" value="2"/>
</dbReference>
<dbReference type="Gene3D" id="1.10.246.220">
    <property type="match status" value="1"/>
</dbReference>
<protein>
    <submittedName>
        <fullName evidence="9">SURF1 family protein</fullName>
    </submittedName>
</protein>
<dbReference type="GO" id="GO:0016020">
    <property type="term" value="C:membrane"/>
    <property type="evidence" value="ECO:0007669"/>
    <property type="project" value="UniProtKB-SubCell"/>
</dbReference>
<dbReference type="SUPFAM" id="SSF46689">
    <property type="entry name" value="Homeodomain-like"/>
    <property type="match status" value="2"/>
</dbReference>
<feature type="region of interest" description="Disordered" evidence="5">
    <location>
        <begin position="689"/>
        <end position="762"/>
    </location>
</feature>
<dbReference type="PROSITE" id="PS50895">
    <property type="entry name" value="SURF1"/>
    <property type="match status" value="1"/>
</dbReference>
<evidence type="ECO:0000256" key="1">
    <source>
        <dbReference type="ARBA" id="ARBA00004370"/>
    </source>
</evidence>
<evidence type="ECO:0000313" key="10">
    <source>
        <dbReference type="Proteomes" id="UP000729357"/>
    </source>
</evidence>
<dbReference type="Proteomes" id="UP000729357">
    <property type="component" value="Unassembled WGS sequence"/>
</dbReference>
<organism evidence="9 10">
    <name type="scientific">Aureobasidium melanogenum</name>
    <name type="common">Aureobasidium pullulans var. melanogenum</name>
    <dbReference type="NCBI Taxonomy" id="46634"/>
    <lineage>
        <taxon>Eukaryota</taxon>
        <taxon>Fungi</taxon>
        <taxon>Dikarya</taxon>
        <taxon>Ascomycota</taxon>
        <taxon>Pezizomycotina</taxon>
        <taxon>Dothideomycetes</taxon>
        <taxon>Dothideomycetidae</taxon>
        <taxon>Dothideales</taxon>
        <taxon>Saccotheciaceae</taxon>
        <taxon>Aureobasidium</taxon>
    </lineage>
</organism>
<dbReference type="Pfam" id="PF00249">
    <property type="entry name" value="Myb_DNA-binding"/>
    <property type="match status" value="2"/>
</dbReference>
<feature type="compositionally biased region" description="Basic and acidic residues" evidence="5">
    <location>
        <begin position="597"/>
        <end position="608"/>
    </location>
</feature>